<name>A0A1X7HGG5_9BACL</name>
<feature type="domain" description="CS" evidence="1">
    <location>
        <begin position="60"/>
        <end position="147"/>
    </location>
</feature>
<dbReference type="SUPFAM" id="SSF49764">
    <property type="entry name" value="HSP20-like chaperones"/>
    <property type="match status" value="1"/>
</dbReference>
<evidence type="ECO:0000259" key="1">
    <source>
        <dbReference type="PROSITE" id="PS51203"/>
    </source>
</evidence>
<dbReference type="PROSITE" id="PS51203">
    <property type="entry name" value="CS"/>
    <property type="match status" value="1"/>
</dbReference>
<dbReference type="InterPro" id="IPR008978">
    <property type="entry name" value="HSP20-like_chaperone"/>
</dbReference>
<dbReference type="RefSeq" id="WP_208914180.1">
    <property type="nucleotide sequence ID" value="NZ_LT840184.1"/>
</dbReference>
<dbReference type="Proteomes" id="UP000192940">
    <property type="component" value="Chromosome I"/>
</dbReference>
<dbReference type="STRING" id="1313296.SAMN05661091_3310"/>
<dbReference type="EMBL" id="LT840184">
    <property type="protein sequence ID" value="SMF86153.1"/>
    <property type="molecule type" value="Genomic_DNA"/>
</dbReference>
<evidence type="ECO:0000313" key="2">
    <source>
        <dbReference type="EMBL" id="SMF86153.1"/>
    </source>
</evidence>
<keyword evidence="3" id="KW-1185">Reference proteome</keyword>
<sequence>MSSNLTNLDWLKEDPFFKKHFPFKTLEEHLRVDSDAVDQYVENAIRHATSNSPQFMNNNGTKLQYEHMDTHNHLITKVRIPKRVHPENIWIQLNRTQLKINGLNDDQSQVITLPTPINPDQSKATFKQGSLQVKMPKISTGRFKDVHIRFL</sequence>
<evidence type="ECO:0000313" key="3">
    <source>
        <dbReference type="Proteomes" id="UP000192940"/>
    </source>
</evidence>
<proteinExistence type="predicted"/>
<dbReference type="CDD" id="cd00298">
    <property type="entry name" value="ACD_sHsps_p23-like"/>
    <property type="match status" value="1"/>
</dbReference>
<dbReference type="Gene3D" id="2.60.40.790">
    <property type="match status" value="1"/>
</dbReference>
<accession>A0A1X7HGG5</accession>
<dbReference type="AlphaFoldDB" id="A0A1X7HGG5"/>
<organism evidence="2 3">
    <name type="scientific">Paenibacillus uliginis N3/975</name>
    <dbReference type="NCBI Taxonomy" id="1313296"/>
    <lineage>
        <taxon>Bacteria</taxon>
        <taxon>Bacillati</taxon>
        <taxon>Bacillota</taxon>
        <taxon>Bacilli</taxon>
        <taxon>Bacillales</taxon>
        <taxon>Paenibacillaceae</taxon>
        <taxon>Paenibacillus</taxon>
    </lineage>
</organism>
<reference evidence="2 3" key="1">
    <citation type="submission" date="2017-04" db="EMBL/GenBank/DDBJ databases">
        <authorList>
            <person name="Afonso C.L."/>
            <person name="Miller P.J."/>
            <person name="Scott M.A."/>
            <person name="Spackman E."/>
            <person name="Goraichik I."/>
            <person name="Dimitrov K.M."/>
            <person name="Suarez D.L."/>
            <person name="Swayne D.E."/>
        </authorList>
    </citation>
    <scope>NUCLEOTIDE SEQUENCE [LARGE SCALE GENOMIC DNA]</scope>
    <source>
        <strain evidence="2 3">N3/975</strain>
    </source>
</reference>
<gene>
    <name evidence="2" type="ORF">SAMN05661091_3310</name>
</gene>
<dbReference type="Pfam" id="PF04969">
    <property type="entry name" value="CS"/>
    <property type="match status" value="1"/>
</dbReference>
<protein>
    <submittedName>
        <fullName evidence="2">Molecular chaperone IbpA, HSP20 family</fullName>
    </submittedName>
</protein>
<dbReference type="InterPro" id="IPR007052">
    <property type="entry name" value="CS_dom"/>
</dbReference>